<dbReference type="InterPro" id="IPR004942">
    <property type="entry name" value="Roadblock/LAMTOR2_dom"/>
</dbReference>
<organism evidence="2 3">
    <name type="scientific">Candidatus Methanoperedens nitratireducens</name>
    <dbReference type="NCBI Taxonomy" id="1392998"/>
    <lineage>
        <taxon>Archaea</taxon>
        <taxon>Methanobacteriati</taxon>
        <taxon>Methanobacteriota</taxon>
        <taxon>Stenosarchaea group</taxon>
        <taxon>Methanomicrobia</taxon>
        <taxon>Methanosarcinales</taxon>
        <taxon>ANME-2 cluster</taxon>
        <taxon>Candidatus Methanoperedentaceae</taxon>
        <taxon>Candidatus Methanoperedens</taxon>
    </lineage>
</organism>
<protein>
    <submittedName>
        <fullName evidence="2">Roadblock/LC7 domain protein</fullName>
    </submittedName>
</protein>
<gene>
    <name evidence="2" type="ORF">MPEBLZ_02921</name>
</gene>
<dbReference type="SMART" id="SM00960">
    <property type="entry name" value="Robl_LC7"/>
    <property type="match status" value="1"/>
</dbReference>
<evidence type="ECO:0000259" key="1">
    <source>
        <dbReference type="SMART" id="SM00960"/>
    </source>
</evidence>
<dbReference type="Pfam" id="PF03259">
    <property type="entry name" value="Robl_LC7"/>
    <property type="match status" value="1"/>
</dbReference>
<evidence type="ECO:0000313" key="3">
    <source>
        <dbReference type="Proteomes" id="UP000050360"/>
    </source>
</evidence>
<dbReference type="Proteomes" id="UP000050360">
    <property type="component" value="Unassembled WGS sequence"/>
</dbReference>
<sequence>MTTKAELYLLALSELENSTGDIISTAIVTYDGLIMASTRSDTMHRETFAAYGAAAFKRAGETMEELTGENINVLIYESENHIVVTVRAGKHAILIVLTGKNVQMGLVLMNARNTAMKIKGI</sequence>
<dbReference type="AlphaFoldDB" id="A0A0P8CI93"/>
<dbReference type="EMBL" id="LKCM01000225">
    <property type="protein sequence ID" value="KPQ42524.1"/>
    <property type="molecule type" value="Genomic_DNA"/>
</dbReference>
<dbReference type="SUPFAM" id="SSF103196">
    <property type="entry name" value="Roadblock/LC7 domain"/>
    <property type="match status" value="1"/>
</dbReference>
<reference evidence="2 3" key="1">
    <citation type="submission" date="2015-09" db="EMBL/GenBank/DDBJ databases">
        <title>A metagenomics-based metabolic model of nitrate-dependent anaerobic oxidation of methane by Methanoperedens-like archaea.</title>
        <authorList>
            <person name="Arshad A."/>
            <person name="Speth D.R."/>
            <person name="De Graaf R.M."/>
            <person name="Op Den Camp H.J."/>
            <person name="Jetten M.S."/>
            <person name="Welte C.U."/>
        </authorList>
    </citation>
    <scope>NUCLEOTIDE SEQUENCE [LARGE SCALE GENOMIC DNA]</scope>
</reference>
<comment type="caution">
    <text evidence="2">The sequence shown here is derived from an EMBL/GenBank/DDBJ whole genome shotgun (WGS) entry which is preliminary data.</text>
</comment>
<evidence type="ECO:0000313" key="2">
    <source>
        <dbReference type="EMBL" id="KPQ42524.1"/>
    </source>
</evidence>
<proteinExistence type="predicted"/>
<accession>A0A0P8CI93</accession>
<feature type="domain" description="Roadblock/LAMTOR2" evidence="1">
    <location>
        <begin position="9"/>
        <end position="98"/>
    </location>
</feature>
<name>A0A0P8CI93_9EURY</name>
<dbReference type="Gene3D" id="3.30.450.30">
    <property type="entry name" value="Dynein light chain 2a, cytoplasmic"/>
    <property type="match status" value="1"/>
</dbReference>